<organism evidence="3 4">
    <name type="scientific">Veillonella seminalis</name>
    <dbReference type="NCBI Taxonomy" id="1502943"/>
    <lineage>
        <taxon>Bacteria</taxon>
        <taxon>Bacillati</taxon>
        <taxon>Bacillota</taxon>
        <taxon>Negativicutes</taxon>
        <taxon>Veillonellales</taxon>
        <taxon>Veillonellaceae</taxon>
        <taxon>Veillonella</taxon>
    </lineage>
</organism>
<feature type="transmembrane region" description="Helical" evidence="2">
    <location>
        <begin position="25"/>
        <end position="43"/>
    </location>
</feature>
<dbReference type="AlphaFoldDB" id="A0A833CCH4"/>
<sequence>MKPFLRPSAVEVNASEPPRRSLRRIILLFVTAFVIGGCVYAIHDYIAQQEANRVNAARTEMIKAQAKANNLTVLSEDRIKELTSINTGVPLNELTFKQLTLITFDDLPFPPGAPMGQDMMPNDKNPGPQANGPTNSQAQTNDVANNHPNLNLPTTAENSNVASLPPLRVPPPTPPVNGEKQLIEPDENNTDHFHPPIDELAKGVQVNDFTRTPPKEFLKHPLYKIIATRAGLTYELIIDGVNGHIIKSIVH</sequence>
<evidence type="ECO:0000313" key="4">
    <source>
        <dbReference type="Proteomes" id="UP000434554"/>
    </source>
</evidence>
<evidence type="ECO:0000313" key="3">
    <source>
        <dbReference type="EMBL" id="KAB1479860.1"/>
    </source>
</evidence>
<dbReference type="GeneID" id="83054209"/>
<keyword evidence="2" id="KW-0812">Transmembrane</keyword>
<gene>
    <name evidence="3" type="ORF">F8R14_00895</name>
</gene>
<comment type="caution">
    <text evidence="3">The sequence shown here is derived from an EMBL/GenBank/DDBJ whole genome shotgun (WGS) entry which is preliminary data.</text>
</comment>
<evidence type="ECO:0000256" key="2">
    <source>
        <dbReference type="SAM" id="Phobius"/>
    </source>
</evidence>
<name>A0A833CCH4_9FIRM</name>
<evidence type="ECO:0008006" key="5">
    <source>
        <dbReference type="Google" id="ProtNLM"/>
    </source>
</evidence>
<keyword evidence="2" id="KW-0472">Membrane</keyword>
<proteinExistence type="predicted"/>
<reference evidence="3 4" key="1">
    <citation type="submission" date="2019-09" db="EMBL/GenBank/DDBJ databases">
        <title>Draft genome sequence of 3 type strains from the CCUG.</title>
        <authorList>
            <person name="Pineiro-Iglesias B."/>
            <person name="Tunovic T."/>
            <person name="Unosson C."/>
            <person name="Inganas E."/>
            <person name="Ohlen M."/>
            <person name="Cardew S."/>
            <person name="Jensie-Markopoulos S."/>
            <person name="Salva-Serra F."/>
            <person name="Jaen-Luchoro D."/>
            <person name="Karlsson R."/>
            <person name="Svensson-Stadler L."/>
            <person name="Chun J."/>
            <person name="Moore E."/>
        </authorList>
    </citation>
    <scope>NUCLEOTIDE SEQUENCE [LARGE SCALE GENOMIC DNA]</scope>
    <source>
        <strain evidence="3 4">CCUG 65427</strain>
    </source>
</reference>
<dbReference type="EMBL" id="WBKH01000001">
    <property type="protein sequence ID" value="KAB1479860.1"/>
    <property type="molecule type" value="Genomic_DNA"/>
</dbReference>
<dbReference type="RefSeq" id="WP_127006963.1">
    <property type="nucleotide sequence ID" value="NZ_JAGZQP010000004.1"/>
</dbReference>
<protein>
    <recommendedName>
        <fullName evidence="5">Peptidase</fullName>
    </recommendedName>
</protein>
<evidence type="ECO:0000256" key="1">
    <source>
        <dbReference type="SAM" id="MobiDB-lite"/>
    </source>
</evidence>
<accession>A0A833CCH4</accession>
<keyword evidence="2" id="KW-1133">Transmembrane helix</keyword>
<feature type="compositionally biased region" description="Polar residues" evidence="1">
    <location>
        <begin position="131"/>
        <end position="162"/>
    </location>
</feature>
<dbReference type="Proteomes" id="UP000434554">
    <property type="component" value="Unassembled WGS sequence"/>
</dbReference>
<feature type="region of interest" description="Disordered" evidence="1">
    <location>
        <begin position="110"/>
        <end position="196"/>
    </location>
</feature>